<feature type="region of interest" description="Disordered" evidence="1">
    <location>
        <begin position="274"/>
        <end position="301"/>
    </location>
</feature>
<evidence type="ECO:0000313" key="2">
    <source>
        <dbReference type="EMBL" id="KAK4537682.1"/>
    </source>
</evidence>
<name>A0AAV9IZE5_CYACA</name>
<feature type="compositionally biased region" description="Polar residues" evidence="1">
    <location>
        <begin position="274"/>
        <end position="283"/>
    </location>
</feature>
<dbReference type="AlphaFoldDB" id="A0AAV9IZE5"/>
<protein>
    <submittedName>
        <fullName evidence="2">Uncharacterized protein</fullName>
    </submittedName>
</protein>
<keyword evidence="3" id="KW-1185">Reference proteome</keyword>
<feature type="region of interest" description="Disordered" evidence="1">
    <location>
        <begin position="112"/>
        <end position="164"/>
    </location>
</feature>
<evidence type="ECO:0000256" key="1">
    <source>
        <dbReference type="SAM" id="MobiDB-lite"/>
    </source>
</evidence>
<reference evidence="2 3" key="1">
    <citation type="submission" date="2022-07" db="EMBL/GenBank/DDBJ databases">
        <title>Genome-wide signatures of adaptation to extreme environments.</title>
        <authorList>
            <person name="Cho C.H."/>
            <person name="Yoon H.S."/>
        </authorList>
    </citation>
    <scope>NUCLEOTIDE SEQUENCE [LARGE SCALE GENOMIC DNA]</scope>
    <source>
        <strain evidence="2 3">DBV 063 E5</strain>
    </source>
</reference>
<accession>A0AAV9IZE5</accession>
<feature type="compositionally biased region" description="Basic and acidic residues" evidence="1">
    <location>
        <begin position="41"/>
        <end position="50"/>
    </location>
</feature>
<dbReference type="Proteomes" id="UP001301350">
    <property type="component" value="Unassembled WGS sequence"/>
</dbReference>
<comment type="caution">
    <text evidence="2">The sequence shown here is derived from an EMBL/GenBank/DDBJ whole genome shotgun (WGS) entry which is preliminary data.</text>
</comment>
<gene>
    <name evidence="2" type="ORF">CDCA_CDCA13G3707</name>
</gene>
<proteinExistence type="predicted"/>
<sequence>MAALGKVEDLLQEVYSVLDAGQARAVDYTERVLRQRRARKRPAEVPKVRTEAVATSAEGGGKQVDEGVELADTGEEDEVELIIESPREEQCTPREARQRLRATLLAQARKRRTTGEIEAAAVSGEGRERKRERRRGAEQRAEALAEADSATATAGQRYPATPSRALQKGDAATWWPSAVAAVQQCRQRVLDDGARRFTANAAAEPAADDWLLQRQRWSSAGWGHHTDARLSDSGATAEEADSSRHTRLPRSGHVLLGDASQWSWSAGPNCWLSTRASDSSNNPIEAPPGGWSFRGVASRHN</sequence>
<dbReference type="EMBL" id="JANCYW010000013">
    <property type="protein sequence ID" value="KAK4537682.1"/>
    <property type="molecule type" value="Genomic_DNA"/>
</dbReference>
<feature type="compositionally biased region" description="Basic and acidic residues" evidence="1">
    <location>
        <begin position="125"/>
        <end position="143"/>
    </location>
</feature>
<feature type="compositionally biased region" description="Acidic residues" evidence="1">
    <location>
        <begin position="66"/>
        <end position="76"/>
    </location>
</feature>
<feature type="region of interest" description="Disordered" evidence="1">
    <location>
        <begin position="223"/>
        <end position="248"/>
    </location>
</feature>
<feature type="compositionally biased region" description="Low complexity" evidence="1">
    <location>
        <begin position="144"/>
        <end position="154"/>
    </location>
</feature>
<evidence type="ECO:0000313" key="3">
    <source>
        <dbReference type="Proteomes" id="UP001301350"/>
    </source>
</evidence>
<feature type="region of interest" description="Disordered" evidence="1">
    <location>
        <begin position="38"/>
        <end position="76"/>
    </location>
</feature>
<organism evidence="2 3">
    <name type="scientific">Cyanidium caldarium</name>
    <name type="common">Red alga</name>
    <dbReference type="NCBI Taxonomy" id="2771"/>
    <lineage>
        <taxon>Eukaryota</taxon>
        <taxon>Rhodophyta</taxon>
        <taxon>Bangiophyceae</taxon>
        <taxon>Cyanidiales</taxon>
        <taxon>Cyanidiaceae</taxon>
        <taxon>Cyanidium</taxon>
    </lineage>
</organism>